<sequence>MTLPIMSKARIMAIKAKSGLRSNVNNFFIKKTPHFSSFIGTGAFIFSYLFKV</sequence>
<reference evidence="1 2" key="1">
    <citation type="journal article" date="2019" name="Int. J. Syst. Evol. Microbiol.">
        <title>The Global Catalogue of Microorganisms (GCM) 10K type strain sequencing project: providing services to taxonomists for standard genome sequencing and annotation.</title>
        <authorList>
            <consortium name="The Broad Institute Genomics Platform"/>
            <consortium name="The Broad Institute Genome Sequencing Center for Infectious Disease"/>
            <person name="Wu L."/>
            <person name="Ma J."/>
        </authorList>
    </citation>
    <scope>NUCLEOTIDE SEQUENCE [LARGE SCALE GENOMIC DNA]</scope>
    <source>
        <strain evidence="1 2">JCM 15395</strain>
    </source>
</reference>
<evidence type="ECO:0000313" key="1">
    <source>
        <dbReference type="EMBL" id="GAA0613050.1"/>
    </source>
</evidence>
<name>A0ABN1GJT8_9BACI</name>
<dbReference type="Proteomes" id="UP001500866">
    <property type="component" value="Unassembled WGS sequence"/>
</dbReference>
<gene>
    <name evidence="1" type="ORF">GCM10009001_32840</name>
</gene>
<keyword evidence="2" id="KW-1185">Reference proteome</keyword>
<organism evidence="1 2">
    <name type="scientific">Virgibacillus siamensis</name>
    <dbReference type="NCBI Taxonomy" id="480071"/>
    <lineage>
        <taxon>Bacteria</taxon>
        <taxon>Bacillati</taxon>
        <taxon>Bacillota</taxon>
        <taxon>Bacilli</taxon>
        <taxon>Bacillales</taxon>
        <taxon>Bacillaceae</taxon>
        <taxon>Virgibacillus</taxon>
    </lineage>
</organism>
<accession>A0ABN1GJT8</accession>
<dbReference type="EMBL" id="BAAADS010000025">
    <property type="protein sequence ID" value="GAA0613050.1"/>
    <property type="molecule type" value="Genomic_DNA"/>
</dbReference>
<comment type="caution">
    <text evidence="1">The sequence shown here is derived from an EMBL/GenBank/DDBJ whole genome shotgun (WGS) entry which is preliminary data.</text>
</comment>
<proteinExistence type="predicted"/>
<evidence type="ECO:0000313" key="2">
    <source>
        <dbReference type="Proteomes" id="UP001500866"/>
    </source>
</evidence>
<protein>
    <submittedName>
        <fullName evidence="1">Uncharacterized protein</fullName>
    </submittedName>
</protein>